<dbReference type="GO" id="GO:0007166">
    <property type="term" value="P:cell surface receptor signaling pathway"/>
    <property type="evidence" value="ECO:0007669"/>
    <property type="project" value="InterPro"/>
</dbReference>
<protein>
    <recommendedName>
        <fullName evidence="6">G-protein coupled receptors family 2 profile 2 domain-containing protein</fullName>
    </recommendedName>
</protein>
<dbReference type="RefSeq" id="XP_004365045.2">
    <property type="nucleotide sequence ID" value="XM_004364988.2"/>
</dbReference>
<dbReference type="PANTHER" id="PTHR23112:SF0">
    <property type="entry name" value="TRANSMEMBRANE PROTEIN 116"/>
    <property type="match status" value="1"/>
</dbReference>
<dbReference type="GO" id="GO:0005886">
    <property type="term" value="C:plasma membrane"/>
    <property type="evidence" value="ECO:0007669"/>
    <property type="project" value="TreeGrafter"/>
</dbReference>
<evidence type="ECO:0000313" key="8">
    <source>
        <dbReference type="Proteomes" id="UP000008743"/>
    </source>
</evidence>
<dbReference type="GO" id="GO:0004930">
    <property type="term" value="F:G protein-coupled receptor activity"/>
    <property type="evidence" value="ECO:0007669"/>
    <property type="project" value="InterPro"/>
</dbReference>
<feature type="transmembrane region" description="Helical" evidence="5">
    <location>
        <begin position="53"/>
        <end position="72"/>
    </location>
</feature>
<evidence type="ECO:0000259" key="6">
    <source>
        <dbReference type="PROSITE" id="PS50261"/>
    </source>
</evidence>
<comment type="subcellular location">
    <subcellularLocation>
        <location evidence="1">Membrane</location>
        <topology evidence="1">Multi-pass membrane protein</topology>
    </subcellularLocation>
</comment>
<evidence type="ECO:0000256" key="5">
    <source>
        <dbReference type="SAM" id="Phobius"/>
    </source>
</evidence>
<dbReference type="PhylomeDB" id="A0A0D2X067"/>
<feature type="domain" description="G-protein coupled receptors family 2 profile 2" evidence="6">
    <location>
        <begin position="17"/>
        <end position="268"/>
    </location>
</feature>
<feature type="transmembrane region" description="Helical" evidence="5">
    <location>
        <begin position="247"/>
        <end position="266"/>
    </location>
</feature>
<keyword evidence="8" id="KW-1185">Reference proteome</keyword>
<keyword evidence="3 5" id="KW-1133">Transmembrane helix</keyword>
<dbReference type="InterPro" id="IPR017981">
    <property type="entry name" value="GPCR_2-like_7TM"/>
</dbReference>
<dbReference type="STRING" id="595528.A0A0D2X067"/>
<evidence type="ECO:0000256" key="4">
    <source>
        <dbReference type="ARBA" id="ARBA00023136"/>
    </source>
</evidence>
<dbReference type="Proteomes" id="UP000008743">
    <property type="component" value="Unassembled WGS sequence"/>
</dbReference>
<keyword evidence="4 5" id="KW-0472">Membrane</keyword>
<sequence>MLNDAHVPWTPEELDQFSITIFATGIPSLFGTLFLLVSACLFPELRVFPARMIAYLCIAVTISDVSALMSAFKGLPGIYDDDMLCHVQSIGLIFGFQSGFTWFACIVFNLHRMLCMEKNDGERFERYYHLLAWGSALIVCIVTFTQSTIGPSGPWCMTDITTNRTQLWHLVVSYLPLIIIWLFGLVMLVQVMRAIQQILKRRRNISLKSVIRLLIYGVMFMLCAPFGFAARLYQYEHKLSPSFALNWMYLFSVTFQGTLLLLLFGCTRHMVKLYRSLLFGTKSDSAQDESRGLHDRTPLMNR</sequence>
<feature type="transmembrane region" description="Helical" evidence="5">
    <location>
        <begin position="127"/>
        <end position="147"/>
    </location>
</feature>
<name>A0A0D2X067_CAPO3</name>
<evidence type="ECO:0000313" key="7">
    <source>
        <dbReference type="EMBL" id="KJE88529.1"/>
    </source>
</evidence>
<evidence type="ECO:0000256" key="1">
    <source>
        <dbReference type="ARBA" id="ARBA00004141"/>
    </source>
</evidence>
<dbReference type="GO" id="GO:0030552">
    <property type="term" value="F:cAMP binding"/>
    <property type="evidence" value="ECO:0007669"/>
    <property type="project" value="InterPro"/>
</dbReference>
<dbReference type="OrthoDB" id="100006at2759"/>
<evidence type="ECO:0000256" key="2">
    <source>
        <dbReference type="ARBA" id="ARBA00022692"/>
    </source>
</evidence>
<dbReference type="PANTHER" id="PTHR23112">
    <property type="entry name" value="G PROTEIN-COUPLED RECEPTOR 157-RELATED"/>
    <property type="match status" value="1"/>
</dbReference>
<gene>
    <name evidence="7" type="ORF">CAOG_000174</name>
</gene>
<dbReference type="PRINTS" id="PR00247">
    <property type="entry name" value="GPCRCAMP"/>
</dbReference>
<dbReference type="InterPro" id="IPR022343">
    <property type="entry name" value="GCR1-cAMP_receptor"/>
</dbReference>
<feature type="transmembrane region" description="Helical" evidence="5">
    <location>
        <begin position="92"/>
        <end position="115"/>
    </location>
</feature>
<reference evidence="8" key="1">
    <citation type="submission" date="2011-02" db="EMBL/GenBank/DDBJ databases">
        <title>The Genome Sequence of Capsaspora owczarzaki ATCC 30864.</title>
        <authorList>
            <person name="Russ C."/>
            <person name="Cuomo C."/>
            <person name="Burger G."/>
            <person name="Gray M.W."/>
            <person name="Holland P.W.H."/>
            <person name="King N."/>
            <person name="Lang F.B.F."/>
            <person name="Roger A.J."/>
            <person name="Ruiz-Trillo I."/>
            <person name="Young S.K."/>
            <person name="Zeng Q."/>
            <person name="Gargeya S."/>
            <person name="Alvarado L."/>
            <person name="Berlin A."/>
            <person name="Chapman S.B."/>
            <person name="Chen Z."/>
            <person name="Freedman E."/>
            <person name="Gellesch M."/>
            <person name="Goldberg J."/>
            <person name="Griggs A."/>
            <person name="Gujja S."/>
            <person name="Heilman E."/>
            <person name="Heiman D."/>
            <person name="Howarth C."/>
            <person name="Mehta T."/>
            <person name="Neiman D."/>
            <person name="Pearson M."/>
            <person name="Roberts A."/>
            <person name="Saif S."/>
            <person name="Shea T."/>
            <person name="Shenoy N."/>
            <person name="Sisk P."/>
            <person name="Stolte C."/>
            <person name="Sykes S."/>
            <person name="White J."/>
            <person name="Yandava C."/>
            <person name="Haas B."/>
            <person name="Nusbaum C."/>
            <person name="Birren B."/>
        </authorList>
    </citation>
    <scope>NUCLEOTIDE SEQUENCE</scope>
    <source>
        <strain evidence="8">ATCC 30864</strain>
    </source>
</reference>
<proteinExistence type="predicted"/>
<dbReference type="InParanoid" id="A0A0D2X067"/>
<organism evidence="7 8">
    <name type="scientific">Capsaspora owczarzaki (strain ATCC 30864)</name>
    <dbReference type="NCBI Taxonomy" id="595528"/>
    <lineage>
        <taxon>Eukaryota</taxon>
        <taxon>Filasterea</taxon>
        <taxon>Capsaspora</taxon>
    </lineage>
</organism>
<dbReference type="PRINTS" id="PR02001">
    <property type="entry name" value="GCR1CAMPR"/>
</dbReference>
<feature type="transmembrane region" description="Helical" evidence="5">
    <location>
        <begin position="167"/>
        <end position="192"/>
    </location>
</feature>
<dbReference type="AlphaFoldDB" id="A0A0D2X067"/>
<dbReference type="SUPFAM" id="SSF81321">
    <property type="entry name" value="Family A G protein-coupled receptor-like"/>
    <property type="match status" value="1"/>
</dbReference>
<evidence type="ECO:0000256" key="3">
    <source>
        <dbReference type="ARBA" id="ARBA00022989"/>
    </source>
</evidence>
<feature type="transmembrane region" description="Helical" evidence="5">
    <location>
        <begin position="213"/>
        <end position="235"/>
    </location>
</feature>
<dbReference type="GO" id="GO:0007189">
    <property type="term" value="P:adenylate cyclase-activating G protein-coupled receptor signaling pathway"/>
    <property type="evidence" value="ECO:0007669"/>
    <property type="project" value="TreeGrafter"/>
</dbReference>
<accession>A0A0D2X067</accession>
<dbReference type="EMBL" id="KE346360">
    <property type="protein sequence ID" value="KJE88529.1"/>
    <property type="molecule type" value="Genomic_DNA"/>
</dbReference>
<dbReference type="Pfam" id="PF05462">
    <property type="entry name" value="Dicty_CAR"/>
    <property type="match status" value="1"/>
</dbReference>
<dbReference type="Gene3D" id="1.20.1070.10">
    <property type="entry name" value="Rhodopsin 7-helix transmembrane proteins"/>
    <property type="match status" value="1"/>
</dbReference>
<dbReference type="InterPro" id="IPR000848">
    <property type="entry name" value="GPCR_cAMP"/>
</dbReference>
<dbReference type="PROSITE" id="PS50261">
    <property type="entry name" value="G_PROTEIN_RECEP_F2_4"/>
    <property type="match status" value="1"/>
</dbReference>
<feature type="transmembrane region" description="Helical" evidence="5">
    <location>
        <begin position="20"/>
        <end position="41"/>
    </location>
</feature>
<keyword evidence="2 5" id="KW-0812">Transmembrane</keyword>